<keyword evidence="2" id="KW-0694">RNA-binding</keyword>
<dbReference type="Proteomes" id="UP001552299">
    <property type="component" value="Unassembled WGS sequence"/>
</dbReference>
<feature type="region of interest" description="Disordered" evidence="3">
    <location>
        <begin position="127"/>
        <end position="148"/>
    </location>
</feature>
<dbReference type="GO" id="GO:0006397">
    <property type="term" value="P:mRNA processing"/>
    <property type="evidence" value="ECO:0007669"/>
    <property type="project" value="UniProtKB-KW"/>
</dbReference>
<feature type="region of interest" description="Disordered" evidence="3">
    <location>
        <begin position="1"/>
        <end position="95"/>
    </location>
</feature>
<gene>
    <name evidence="5" type="ORF">M5K25_014002</name>
</gene>
<name>A0ABD0V1A2_DENTH</name>
<dbReference type="SUPFAM" id="SSF54928">
    <property type="entry name" value="RNA-binding domain, RBD"/>
    <property type="match status" value="1"/>
</dbReference>
<keyword evidence="6" id="KW-1185">Reference proteome</keyword>
<dbReference type="PANTHER" id="PTHR23204">
    <property type="entry name" value="CLEAVAGE AND POLYADENYLATION SPECIFIC FACTOR"/>
    <property type="match status" value="1"/>
</dbReference>
<dbReference type="EMBL" id="JANQDX010000011">
    <property type="protein sequence ID" value="KAL0916482.1"/>
    <property type="molecule type" value="Genomic_DNA"/>
</dbReference>
<feature type="compositionally biased region" description="Polar residues" evidence="3">
    <location>
        <begin position="492"/>
        <end position="507"/>
    </location>
</feature>
<feature type="region of interest" description="Disordered" evidence="3">
    <location>
        <begin position="483"/>
        <end position="638"/>
    </location>
</feature>
<dbReference type="AlphaFoldDB" id="A0ABD0V1A2"/>
<feature type="compositionally biased region" description="Basic and acidic residues" evidence="3">
    <location>
        <begin position="626"/>
        <end position="638"/>
    </location>
</feature>
<dbReference type="GO" id="GO:0003723">
    <property type="term" value="F:RNA binding"/>
    <property type="evidence" value="ECO:0007669"/>
    <property type="project" value="UniProtKB-UniRule"/>
</dbReference>
<feature type="compositionally biased region" description="Basic and acidic residues" evidence="3">
    <location>
        <begin position="511"/>
        <end position="606"/>
    </location>
</feature>
<feature type="compositionally biased region" description="Gly residues" evidence="3">
    <location>
        <begin position="359"/>
        <end position="379"/>
    </location>
</feature>
<reference evidence="5 6" key="1">
    <citation type="journal article" date="2024" name="Plant Biotechnol. J.">
        <title>Dendrobium thyrsiflorum genome and its molecular insights into genes involved in important horticultural traits.</title>
        <authorList>
            <person name="Chen B."/>
            <person name="Wang J.Y."/>
            <person name="Zheng P.J."/>
            <person name="Li K.L."/>
            <person name="Liang Y.M."/>
            <person name="Chen X.F."/>
            <person name="Zhang C."/>
            <person name="Zhao X."/>
            <person name="He X."/>
            <person name="Zhang G.Q."/>
            <person name="Liu Z.J."/>
            <person name="Xu Q."/>
        </authorList>
    </citation>
    <scope>NUCLEOTIDE SEQUENCE [LARGE SCALE GENOMIC DNA]</scope>
    <source>
        <strain evidence="5">GZMU011</strain>
    </source>
</reference>
<dbReference type="Pfam" id="PF00076">
    <property type="entry name" value="RRM_1"/>
    <property type="match status" value="1"/>
</dbReference>
<dbReference type="InterPro" id="IPR012677">
    <property type="entry name" value="Nucleotide-bd_a/b_plait_sf"/>
</dbReference>
<proteinExistence type="inferred from homology"/>
<evidence type="ECO:0000313" key="6">
    <source>
        <dbReference type="Proteomes" id="UP001552299"/>
    </source>
</evidence>
<evidence type="ECO:0000256" key="2">
    <source>
        <dbReference type="PROSITE-ProRule" id="PRU00176"/>
    </source>
</evidence>
<dbReference type="CDD" id="cd12372">
    <property type="entry name" value="RRM_CFIm68_CFIm59"/>
    <property type="match status" value="1"/>
</dbReference>
<comment type="similarity">
    <text evidence="1">Belongs to the RRM CPSF6/7 family.</text>
</comment>
<dbReference type="PROSITE" id="PS50102">
    <property type="entry name" value="RRM"/>
    <property type="match status" value="1"/>
</dbReference>
<feature type="domain" description="RRM" evidence="4">
    <location>
        <begin position="237"/>
        <end position="315"/>
    </location>
</feature>
<sequence>MEDDGGLQMEDGGDGDRAGFHGHEVISAVQDEEPFYGDDDDYDDLYNDVNVGEGFHQSSAIRGEAVSGGFAGEDDTKRESPQVPIASSPAGDLQEDVHIPGIAGNLQAERTVDRSGVFSEAGIKGSVDSSIPARPPAQPGLPRPDLGQPWVRPVLVQAHRGGDSLNEGFSRQGSGVGNDGFRRQGVVVSRESGANRSVTMGTSGSVGAVAGPSIGVGSNMNGAVSIVGGSGGGGGTTTLFVGELQWWTTDADLEAELCKYGPVKEVRFFDEKASGKSKGYAQVEFYDPAAAISCKEGMNGHTFNGKPCVVAFSSPQGVRKMGEAQIARNHQGMVQGPSQSVVAQKGRGGGGAHMGGNFGRGGAAGGGGNWGRGGMGNRGHMGNTRNRVGPVGGRGIMGNGGMIAPPPPVFNPGAILGPGFDPTGYGMAMGRMGAGYGGFPVGPAAGAFPGMLPSFPPVVAPHVNPAFFGRGMPTTGVGMWSDPNMGGWGADEQSSYGDDATSDQQYGEGSYGKDRGGDRDWSVAPERRHVKDKNTGHGQDWSERKQYEERDAGWDNDRDLDRDRLRDRERERERERERDHERERDRDRYRDDRDRYADHYRPRDYEPEYDDDWDRGRSSKAQSNSREVENVKRRRQSE</sequence>
<feature type="compositionally biased region" description="Basic and acidic residues" evidence="3">
    <location>
        <begin position="14"/>
        <end position="24"/>
    </location>
</feature>
<evidence type="ECO:0000259" key="4">
    <source>
        <dbReference type="PROSITE" id="PS50102"/>
    </source>
</evidence>
<dbReference type="InterPro" id="IPR034772">
    <property type="entry name" value="CPSF6/7"/>
</dbReference>
<dbReference type="InterPro" id="IPR000504">
    <property type="entry name" value="RRM_dom"/>
</dbReference>
<accession>A0ABD0V1A2</accession>
<organism evidence="5 6">
    <name type="scientific">Dendrobium thyrsiflorum</name>
    <name type="common">Pinecone-like raceme dendrobium</name>
    <name type="synonym">Orchid</name>
    <dbReference type="NCBI Taxonomy" id="117978"/>
    <lineage>
        <taxon>Eukaryota</taxon>
        <taxon>Viridiplantae</taxon>
        <taxon>Streptophyta</taxon>
        <taxon>Embryophyta</taxon>
        <taxon>Tracheophyta</taxon>
        <taxon>Spermatophyta</taxon>
        <taxon>Magnoliopsida</taxon>
        <taxon>Liliopsida</taxon>
        <taxon>Asparagales</taxon>
        <taxon>Orchidaceae</taxon>
        <taxon>Epidendroideae</taxon>
        <taxon>Malaxideae</taxon>
        <taxon>Dendrobiinae</taxon>
        <taxon>Dendrobium</taxon>
    </lineage>
</organism>
<dbReference type="SMART" id="SM00360">
    <property type="entry name" value="RRM"/>
    <property type="match status" value="1"/>
</dbReference>
<feature type="compositionally biased region" description="Acidic residues" evidence="3">
    <location>
        <begin position="30"/>
        <end position="46"/>
    </location>
</feature>
<comment type="caution">
    <text evidence="5">The sequence shown here is derived from an EMBL/GenBank/DDBJ whole genome shotgun (WGS) entry which is preliminary data.</text>
</comment>
<evidence type="ECO:0000313" key="5">
    <source>
        <dbReference type="EMBL" id="KAL0916482.1"/>
    </source>
</evidence>
<feature type="compositionally biased region" description="Pro residues" evidence="3">
    <location>
        <begin position="133"/>
        <end position="142"/>
    </location>
</feature>
<dbReference type="Gene3D" id="3.30.70.330">
    <property type="match status" value="1"/>
</dbReference>
<evidence type="ECO:0000256" key="1">
    <source>
        <dbReference type="ARBA" id="ARBA00006265"/>
    </source>
</evidence>
<dbReference type="InterPro" id="IPR035979">
    <property type="entry name" value="RBD_domain_sf"/>
</dbReference>
<dbReference type="GO" id="GO:0005634">
    <property type="term" value="C:nucleus"/>
    <property type="evidence" value="ECO:0007669"/>
    <property type="project" value="UniProtKB-SubCell"/>
</dbReference>
<protein>
    <recommendedName>
        <fullName evidence="4">RRM domain-containing protein</fullName>
    </recommendedName>
</protein>
<feature type="region of interest" description="Disordered" evidence="3">
    <location>
        <begin position="359"/>
        <end position="384"/>
    </location>
</feature>
<evidence type="ECO:0000256" key="3">
    <source>
        <dbReference type="SAM" id="MobiDB-lite"/>
    </source>
</evidence>